<evidence type="ECO:0000256" key="3">
    <source>
        <dbReference type="PROSITE-ProRule" id="PRU00289"/>
    </source>
</evidence>
<dbReference type="GO" id="GO:0003677">
    <property type="term" value="F:DNA binding"/>
    <property type="evidence" value="ECO:0007669"/>
    <property type="project" value="InterPro"/>
</dbReference>
<evidence type="ECO:0000313" key="6">
    <source>
        <dbReference type="EMBL" id="AAN78122.1"/>
    </source>
</evidence>
<dbReference type="InterPro" id="IPR002543">
    <property type="entry name" value="FtsK_dom"/>
</dbReference>
<sequence length="447" mass="49460">MAGERTTVLTGVYWWLRILPVLLLGVAFACWCFSVHLVYVIGFAVAALAVEAFPPSVWQVPKNMQVPARYVYRWWWSLAKAFKPIESYGGDRIYYRPGLQWIRSDRHVLHLVLRVPAGLADSAAYLEKGAAEIQRQLRGKKSWRTCIVKPAEHGLDIIPRDATAGDELLPAPSTSSWNVPVGVKPDGSEVVLDLSHPSHILVSGKTRSGKSSFVYGLLDQMRHLPVTVAGVDPTGILFNELGDGWGGDALRSKRITNDADAAAVVQVLSMITDEMDRRIYLLNCEHRDKWSRNDFESDPGRRLIIVILEEYPGLIERLQNFDSARGARSSDRFASKAAGLVGRIAYEGAKVGVVLLLVTQRPDAKIIGGPLRAQLTTRVTFAQDSDGLRMSHPELSSEQVKQNSWASGVGFIEADGVIPLTRFRSYRAELTDLHRPGASVGQIDLIQ</sequence>
<feature type="transmembrane region" description="Helical" evidence="4">
    <location>
        <begin position="12"/>
        <end position="31"/>
    </location>
</feature>
<dbReference type="PROSITE" id="PS51257">
    <property type="entry name" value="PROKAR_LIPOPROTEIN"/>
    <property type="match status" value="1"/>
</dbReference>
<dbReference type="InterPro" id="IPR050206">
    <property type="entry name" value="FtsK/SpoIIIE/SftA"/>
</dbReference>
<keyword evidence="4" id="KW-0812">Transmembrane</keyword>
<protein>
    <submittedName>
        <fullName evidence="6">Tra</fullName>
    </submittedName>
</protein>
<keyword evidence="1 3" id="KW-0547">Nucleotide-binding</keyword>
<dbReference type="PROSITE" id="PS50901">
    <property type="entry name" value="FTSK"/>
    <property type="match status" value="1"/>
</dbReference>
<evidence type="ECO:0000256" key="4">
    <source>
        <dbReference type="SAM" id="Phobius"/>
    </source>
</evidence>
<keyword evidence="4" id="KW-0472">Membrane</keyword>
<dbReference type="AlphaFoldDB" id="Q8GDF2"/>
<keyword evidence="2 3" id="KW-0067">ATP-binding</keyword>
<dbReference type="Gene3D" id="3.40.50.300">
    <property type="entry name" value="P-loop containing nucleotide triphosphate hydrolases"/>
    <property type="match status" value="1"/>
</dbReference>
<organism evidence="6">
    <name type="scientific">Cutibacterium granulosum</name>
    <dbReference type="NCBI Taxonomy" id="33011"/>
    <lineage>
        <taxon>Bacteria</taxon>
        <taxon>Bacillati</taxon>
        <taxon>Actinomycetota</taxon>
        <taxon>Actinomycetes</taxon>
        <taxon>Propionibacteriales</taxon>
        <taxon>Propionibacteriaceae</taxon>
        <taxon>Cutibacterium</taxon>
    </lineage>
</organism>
<dbReference type="EMBL" id="AY150274">
    <property type="protein sequence ID" value="AAN78122.1"/>
    <property type="molecule type" value="Genomic_DNA"/>
</dbReference>
<dbReference type="PANTHER" id="PTHR22683">
    <property type="entry name" value="SPORULATION PROTEIN RELATED"/>
    <property type="match status" value="1"/>
</dbReference>
<dbReference type="RefSeq" id="WP_011091099.1">
    <property type="nucleotide sequence ID" value="NC_004526.2"/>
</dbReference>
<gene>
    <name evidence="6" type="primary">tra</name>
</gene>
<evidence type="ECO:0000256" key="1">
    <source>
        <dbReference type="ARBA" id="ARBA00022741"/>
    </source>
</evidence>
<dbReference type="PANTHER" id="PTHR22683:SF41">
    <property type="entry name" value="DNA TRANSLOCASE FTSK"/>
    <property type="match status" value="1"/>
</dbReference>
<keyword evidence="4" id="KW-1133">Transmembrane helix</keyword>
<evidence type="ECO:0000256" key="2">
    <source>
        <dbReference type="ARBA" id="ARBA00022840"/>
    </source>
</evidence>
<dbReference type="Pfam" id="PF01580">
    <property type="entry name" value="FtsK_SpoIIIE"/>
    <property type="match status" value="1"/>
</dbReference>
<proteinExistence type="predicted"/>
<feature type="domain" description="FtsK" evidence="5">
    <location>
        <begin position="187"/>
        <end position="390"/>
    </location>
</feature>
<dbReference type="InterPro" id="IPR027417">
    <property type="entry name" value="P-loop_NTPase"/>
</dbReference>
<dbReference type="SUPFAM" id="SSF52540">
    <property type="entry name" value="P-loop containing nucleoside triphosphate hydrolases"/>
    <property type="match status" value="1"/>
</dbReference>
<geneLocation type="plasmid" evidence="6">
    <name>pPG01</name>
</geneLocation>
<keyword evidence="6" id="KW-0614">Plasmid</keyword>
<feature type="binding site" evidence="3">
    <location>
        <begin position="204"/>
        <end position="211"/>
    </location>
    <ligand>
        <name>ATP</name>
        <dbReference type="ChEBI" id="CHEBI:30616"/>
    </ligand>
</feature>
<dbReference type="GO" id="GO:0005524">
    <property type="term" value="F:ATP binding"/>
    <property type="evidence" value="ECO:0007669"/>
    <property type="project" value="UniProtKB-UniRule"/>
</dbReference>
<evidence type="ECO:0000259" key="5">
    <source>
        <dbReference type="PROSITE" id="PS50901"/>
    </source>
</evidence>
<name>Q8GDF2_9ACTN</name>
<accession>Q8GDF2</accession>
<reference evidence="6" key="1">
    <citation type="journal article" date="2007" name="Plasmid">
        <title>Characterisation of cryptic plasmid pPG01 from Propionibacterium granulosum, the first plasmid to be isolated from a member of the cutaneous propionibacteria.</title>
        <authorList>
            <person name="Farrar M.D."/>
            <person name="Howson K.M."/>
            <person name="Emmott J.E."/>
            <person name="Bojar R.A."/>
            <person name="Holland K.T."/>
        </authorList>
    </citation>
    <scope>NUCLEOTIDE SEQUENCE</scope>
    <source>
        <strain evidence="6">PF283</strain>
        <plasmid evidence="6">pPG01</plasmid>
    </source>
</reference>